<accession>A0A8B6HPU7</accession>
<reference evidence="1" key="1">
    <citation type="submission" date="2018-11" db="EMBL/GenBank/DDBJ databases">
        <authorList>
            <person name="Alioto T."/>
            <person name="Alioto T."/>
        </authorList>
    </citation>
    <scope>NUCLEOTIDE SEQUENCE</scope>
</reference>
<organism evidence="1 2">
    <name type="scientific">Mytilus galloprovincialis</name>
    <name type="common">Mediterranean mussel</name>
    <dbReference type="NCBI Taxonomy" id="29158"/>
    <lineage>
        <taxon>Eukaryota</taxon>
        <taxon>Metazoa</taxon>
        <taxon>Spiralia</taxon>
        <taxon>Lophotrochozoa</taxon>
        <taxon>Mollusca</taxon>
        <taxon>Bivalvia</taxon>
        <taxon>Autobranchia</taxon>
        <taxon>Pteriomorphia</taxon>
        <taxon>Mytilida</taxon>
        <taxon>Mytiloidea</taxon>
        <taxon>Mytilidae</taxon>
        <taxon>Mytilinae</taxon>
        <taxon>Mytilus</taxon>
    </lineage>
</organism>
<evidence type="ECO:0000313" key="2">
    <source>
        <dbReference type="Proteomes" id="UP000596742"/>
    </source>
</evidence>
<protein>
    <submittedName>
        <fullName evidence="1">Uncharacterized protein</fullName>
    </submittedName>
</protein>
<dbReference type="InterPro" id="IPR011042">
    <property type="entry name" value="6-blade_b-propeller_TolB-like"/>
</dbReference>
<evidence type="ECO:0000313" key="1">
    <source>
        <dbReference type="EMBL" id="VDI82412.1"/>
    </source>
</evidence>
<gene>
    <name evidence="1" type="ORF">MGAL_10B048478</name>
</gene>
<dbReference type="AlphaFoldDB" id="A0A8B6HPU7"/>
<dbReference type="Gene3D" id="2.120.10.30">
    <property type="entry name" value="TolB, C-terminal domain"/>
    <property type="match status" value="1"/>
</dbReference>
<name>A0A8B6HPU7_MYTGA</name>
<dbReference type="EMBL" id="UYJE01010349">
    <property type="protein sequence ID" value="VDI82412.1"/>
    <property type="molecule type" value="Genomic_DNA"/>
</dbReference>
<dbReference type="Proteomes" id="UP000596742">
    <property type="component" value="Unassembled WGS sequence"/>
</dbReference>
<sequence>MNSLAFIVLSEEILVDSNHSRWNIFAGKSVELINAPTGTEFVQEYTFDSSFFIDGIIKDVKMLNKNTMIIASYGKKQLVIIDWKYDVHDQIPLDDYPSKLAVIDPDTVALIMRDRDYILIFDLYKRVSTKYNVGKKLCGIGYSNKRLYVGCNDETIKAVSLDGEIKETIEIPEIEIHNMCVSKNGQIYFTSYIDDKLMCIDTRSKQVIIIQNSKFLRPLGITMDENDDILVACHRSTEVFRVNSDDKETTKIMDIERFNGFPCICCDLETRSLIIGGCDTIYIYRKL</sequence>
<comment type="caution">
    <text evidence="1">The sequence shown here is derived from an EMBL/GenBank/DDBJ whole genome shotgun (WGS) entry which is preliminary data.</text>
</comment>
<proteinExistence type="predicted"/>
<dbReference type="SUPFAM" id="SSF101898">
    <property type="entry name" value="NHL repeat"/>
    <property type="match status" value="1"/>
</dbReference>
<keyword evidence="2" id="KW-1185">Reference proteome</keyword>